<organism evidence="1 2">
    <name type="scientific">Nephila pilipes</name>
    <name type="common">Giant wood spider</name>
    <name type="synonym">Nephila maculata</name>
    <dbReference type="NCBI Taxonomy" id="299642"/>
    <lineage>
        <taxon>Eukaryota</taxon>
        <taxon>Metazoa</taxon>
        <taxon>Ecdysozoa</taxon>
        <taxon>Arthropoda</taxon>
        <taxon>Chelicerata</taxon>
        <taxon>Arachnida</taxon>
        <taxon>Araneae</taxon>
        <taxon>Araneomorphae</taxon>
        <taxon>Entelegynae</taxon>
        <taxon>Araneoidea</taxon>
        <taxon>Nephilidae</taxon>
        <taxon>Nephila</taxon>
    </lineage>
</organism>
<evidence type="ECO:0000313" key="2">
    <source>
        <dbReference type="Proteomes" id="UP000887013"/>
    </source>
</evidence>
<proteinExistence type="predicted"/>
<sequence length="79" mass="9337">MESVIKQKSLLTRKLMRLYAIMVNYLQHERCFVPKGKNGILTAAIRETFFYRLTIPRRESCGECVNLKEVSERKEERGE</sequence>
<evidence type="ECO:0000313" key="1">
    <source>
        <dbReference type="EMBL" id="GFT80930.1"/>
    </source>
</evidence>
<name>A0A8X6PP29_NEPPI</name>
<dbReference type="Proteomes" id="UP000887013">
    <property type="component" value="Unassembled WGS sequence"/>
</dbReference>
<protein>
    <submittedName>
        <fullName evidence="1">Uncharacterized protein</fullName>
    </submittedName>
</protein>
<comment type="caution">
    <text evidence="1">The sequence shown here is derived from an EMBL/GenBank/DDBJ whole genome shotgun (WGS) entry which is preliminary data.</text>
</comment>
<keyword evidence="2" id="KW-1185">Reference proteome</keyword>
<reference evidence="1" key="1">
    <citation type="submission" date="2020-08" db="EMBL/GenBank/DDBJ databases">
        <title>Multicomponent nature underlies the extraordinary mechanical properties of spider dragline silk.</title>
        <authorList>
            <person name="Kono N."/>
            <person name="Nakamura H."/>
            <person name="Mori M."/>
            <person name="Yoshida Y."/>
            <person name="Ohtoshi R."/>
            <person name="Malay A.D."/>
            <person name="Moran D.A.P."/>
            <person name="Tomita M."/>
            <person name="Numata K."/>
            <person name="Arakawa K."/>
        </authorList>
    </citation>
    <scope>NUCLEOTIDE SEQUENCE</scope>
</reference>
<dbReference type="AlphaFoldDB" id="A0A8X6PP29"/>
<dbReference type="EMBL" id="BMAW01118669">
    <property type="protein sequence ID" value="GFT80930.1"/>
    <property type="molecule type" value="Genomic_DNA"/>
</dbReference>
<accession>A0A8X6PP29</accession>
<gene>
    <name evidence="1" type="ORF">NPIL_131061</name>
</gene>